<reference evidence="1 2" key="1">
    <citation type="submission" date="2018-07" db="EMBL/GenBank/DDBJ databases">
        <title>Chitinophaga K2CV101002-2 sp. nov., isolated from a monsoon evergreen broad-leaved forest soil.</title>
        <authorList>
            <person name="Lv Y."/>
        </authorList>
    </citation>
    <scope>NUCLEOTIDE SEQUENCE [LARGE SCALE GENOMIC DNA]</scope>
    <source>
        <strain evidence="1 2">GDMCC 1.1288</strain>
    </source>
</reference>
<dbReference type="EMBL" id="QPMM01000002">
    <property type="protein sequence ID" value="RFS25153.1"/>
    <property type="molecule type" value="Genomic_DNA"/>
</dbReference>
<keyword evidence="2" id="KW-1185">Reference proteome</keyword>
<comment type="caution">
    <text evidence="1">The sequence shown here is derived from an EMBL/GenBank/DDBJ whole genome shotgun (WGS) entry which is preliminary data.</text>
</comment>
<organism evidence="1 2">
    <name type="scientific">Chitinophaga silvatica</name>
    <dbReference type="NCBI Taxonomy" id="2282649"/>
    <lineage>
        <taxon>Bacteria</taxon>
        <taxon>Pseudomonadati</taxon>
        <taxon>Bacteroidota</taxon>
        <taxon>Chitinophagia</taxon>
        <taxon>Chitinophagales</taxon>
        <taxon>Chitinophagaceae</taxon>
        <taxon>Chitinophaga</taxon>
    </lineage>
</organism>
<dbReference type="Proteomes" id="UP000260644">
    <property type="component" value="Unassembled WGS sequence"/>
</dbReference>
<evidence type="ECO:0000313" key="1">
    <source>
        <dbReference type="EMBL" id="RFS25153.1"/>
    </source>
</evidence>
<proteinExistence type="predicted"/>
<protein>
    <submittedName>
        <fullName evidence="1">Uncharacterized protein</fullName>
    </submittedName>
</protein>
<gene>
    <name evidence="1" type="ORF">DVR12_07530</name>
</gene>
<dbReference type="AlphaFoldDB" id="A0A3E1YF99"/>
<sequence length="24" mass="2786">MIVIDKSKIHCSICSTFTLFKENK</sequence>
<name>A0A3E1YF99_9BACT</name>
<dbReference type="NCBIfam" id="TIGR01053">
    <property type="entry name" value="LSD1"/>
    <property type="match status" value="1"/>
</dbReference>
<accession>A0A3E1YF99</accession>
<evidence type="ECO:0000313" key="2">
    <source>
        <dbReference type="Proteomes" id="UP000260644"/>
    </source>
</evidence>